<comment type="caution">
    <text evidence="1">The sequence shown here is derived from an EMBL/GenBank/DDBJ whole genome shotgun (WGS) entry which is preliminary data.</text>
</comment>
<reference evidence="1" key="1">
    <citation type="journal article" date="2023" name="Insect Mol. Biol.">
        <title>Genome sequencing provides insights into the evolution of gene families encoding plant cell wall-degrading enzymes in longhorned beetles.</title>
        <authorList>
            <person name="Shin N.R."/>
            <person name="Okamura Y."/>
            <person name="Kirsch R."/>
            <person name="Pauchet Y."/>
        </authorList>
    </citation>
    <scope>NUCLEOTIDE SEQUENCE</scope>
    <source>
        <strain evidence="1">MMC_N1</strain>
    </source>
</reference>
<keyword evidence="2" id="KW-1185">Reference proteome</keyword>
<dbReference type="Proteomes" id="UP001162164">
    <property type="component" value="Unassembled WGS sequence"/>
</dbReference>
<dbReference type="EMBL" id="JAPWTJ010000369">
    <property type="protein sequence ID" value="KAJ8979151.1"/>
    <property type="molecule type" value="Genomic_DNA"/>
</dbReference>
<evidence type="ECO:0000313" key="2">
    <source>
        <dbReference type="Proteomes" id="UP001162164"/>
    </source>
</evidence>
<gene>
    <name evidence="1" type="ORF">NQ317_016771</name>
</gene>
<proteinExistence type="predicted"/>
<evidence type="ECO:0000313" key="1">
    <source>
        <dbReference type="EMBL" id="KAJ8979151.1"/>
    </source>
</evidence>
<sequence>MWNTLPSSVVNAPQILAGRMQKAVILGSLRLLRAHDSPDPVTLPHGRGNSYWLTDASAPLGVSEPQKLNDVRDIGDFFIITVINTKNKVERNFKIVSILLRCSESMWHYEKLKPHSKFFVQYIIRECTKRPVGKNMFGIFPRKIGAFFNLEKCDI</sequence>
<name>A0ABQ9JMM3_9CUCU</name>
<organism evidence="1 2">
    <name type="scientific">Molorchus minor</name>
    <dbReference type="NCBI Taxonomy" id="1323400"/>
    <lineage>
        <taxon>Eukaryota</taxon>
        <taxon>Metazoa</taxon>
        <taxon>Ecdysozoa</taxon>
        <taxon>Arthropoda</taxon>
        <taxon>Hexapoda</taxon>
        <taxon>Insecta</taxon>
        <taxon>Pterygota</taxon>
        <taxon>Neoptera</taxon>
        <taxon>Endopterygota</taxon>
        <taxon>Coleoptera</taxon>
        <taxon>Polyphaga</taxon>
        <taxon>Cucujiformia</taxon>
        <taxon>Chrysomeloidea</taxon>
        <taxon>Cerambycidae</taxon>
        <taxon>Lamiinae</taxon>
        <taxon>Monochamini</taxon>
        <taxon>Molorchus</taxon>
    </lineage>
</organism>
<accession>A0ABQ9JMM3</accession>
<protein>
    <submittedName>
        <fullName evidence="1">Uncharacterized protein</fullName>
    </submittedName>
</protein>